<dbReference type="InterPro" id="IPR015865">
    <property type="entry name" value="Riboflavin_kinase_bac/euk"/>
</dbReference>
<dbReference type="STRING" id="1714355.BTO28_12470"/>
<dbReference type="Pfam" id="PF01687">
    <property type="entry name" value="Flavokinase"/>
    <property type="match status" value="1"/>
</dbReference>
<gene>
    <name evidence="9" type="ORF">BTO28_12470</name>
</gene>
<keyword evidence="3" id="KW-0288">FMN</keyword>
<dbReference type="GO" id="GO:0009231">
    <property type="term" value="P:riboflavin biosynthetic process"/>
    <property type="evidence" value="ECO:0007669"/>
    <property type="project" value="InterPro"/>
</dbReference>
<reference evidence="9 10" key="1">
    <citation type="submission" date="2016-12" db="EMBL/GenBank/DDBJ databases">
        <title>Domibacillus sp. SAB 38T whole genome sequencing.</title>
        <authorList>
            <person name="Verma A."/>
            <person name="Ojha A.K."/>
            <person name="Krishnamurthi S."/>
        </authorList>
    </citation>
    <scope>NUCLEOTIDE SEQUENCE [LARGE SCALE GENOMIC DNA]</scope>
    <source>
        <strain evidence="9 10">SAB 38</strain>
    </source>
</reference>
<evidence type="ECO:0000256" key="6">
    <source>
        <dbReference type="ARBA" id="ARBA00022840"/>
    </source>
</evidence>
<evidence type="ECO:0000256" key="5">
    <source>
        <dbReference type="ARBA" id="ARBA00022741"/>
    </source>
</evidence>
<dbReference type="OrthoDB" id="9803667at2"/>
<protein>
    <recommendedName>
        <fullName evidence="1">riboflavin kinase</fullName>
        <ecNumber evidence="1">2.7.1.26</ecNumber>
    </recommendedName>
</protein>
<dbReference type="SMART" id="SM00904">
    <property type="entry name" value="Flavokinase"/>
    <property type="match status" value="1"/>
</dbReference>
<dbReference type="PANTHER" id="PTHR22749">
    <property type="entry name" value="RIBOFLAVIN KINASE/FMN ADENYLYLTRANSFERASE"/>
    <property type="match status" value="1"/>
</dbReference>
<dbReference type="Gene3D" id="2.40.30.30">
    <property type="entry name" value="Riboflavin kinase-like"/>
    <property type="match status" value="1"/>
</dbReference>
<evidence type="ECO:0000256" key="3">
    <source>
        <dbReference type="ARBA" id="ARBA00022643"/>
    </source>
</evidence>
<keyword evidence="2" id="KW-0285">Flavoprotein</keyword>
<dbReference type="InterPro" id="IPR023465">
    <property type="entry name" value="Riboflavin_kinase_dom_sf"/>
</dbReference>
<dbReference type="GO" id="GO:0005524">
    <property type="term" value="F:ATP binding"/>
    <property type="evidence" value="ECO:0007669"/>
    <property type="project" value="UniProtKB-KW"/>
</dbReference>
<dbReference type="AlphaFoldDB" id="A0A1V2A6K7"/>
<comment type="catalytic activity">
    <reaction evidence="7">
        <text>riboflavin + ATP = FMN + ADP + H(+)</text>
        <dbReference type="Rhea" id="RHEA:14357"/>
        <dbReference type="ChEBI" id="CHEBI:15378"/>
        <dbReference type="ChEBI" id="CHEBI:30616"/>
        <dbReference type="ChEBI" id="CHEBI:57986"/>
        <dbReference type="ChEBI" id="CHEBI:58210"/>
        <dbReference type="ChEBI" id="CHEBI:456216"/>
        <dbReference type="EC" id="2.7.1.26"/>
    </reaction>
</comment>
<feature type="domain" description="Riboflavin kinase" evidence="8">
    <location>
        <begin position="8"/>
        <end position="133"/>
    </location>
</feature>
<dbReference type="GO" id="GO:0009398">
    <property type="term" value="P:FMN biosynthetic process"/>
    <property type="evidence" value="ECO:0007669"/>
    <property type="project" value="TreeGrafter"/>
</dbReference>
<sequence length="147" mass="16577">MSSNKIGFSHKTIGFSGTVVSGRKIGKTLGFPTANILTDQKVSLLNGVYGVRIHVKGQIHYGVMNIGRRPSFQLDNHEVSCEVHIFHFSQSIYKEDVEVTVCFFVREEKTFPSIEDLILQIKNDIKDVKEQFVQSGYSKNRLLKIGS</sequence>
<evidence type="ECO:0000256" key="2">
    <source>
        <dbReference type="ARBA" id="ARBA00022630"/>
    </source>
</evidence>
<dbReference type="Proteomes" id="UP000188613">
    <property type="component" value="Unassembled WGS sequence"/>
</dbReference>
<keyword evidence="6" id="KW-0067">ATP-binding</keyword>
<comment type="caution">
    <text evidence="9">The sequence shown here is derived from an EMBL/GenBank/DDBJ whole genome shotgun (WGS) entry which is preliminary data.</text>
</comment>
<proteinExistence type="predicted"/>
<evidence type="ECO:0000256" key="1">
    <source>
        <dbReference type="ARBA" id="ARBA00012105"/>
    </source>
</evidence>
<keyword evidence="10" id="KW-1185">Reference proteome</keyword>
<organism evidence="9 10">
    <name type="scientific">Domibacillus epiphyticus</name>
    <dbReference type="NCBI Taxonomy" id="1714355"/>
    <lineage>
        <taxon>Bacteria</taxon>
        <taxon>Bacillati</taxon>
        <taxon>Bacillota</taxon>
        <taxon>Bacilli</taxon>
        <taxon>Bacillales</taxon>
        <taxon>Bacillaceae</taxon>
        <taxon>Domibacillus</taxon>
    </lineage>
</organism>
<evidence type="ECO:0000313" key="9">
    <source>
        <dbReference type="EMBL" id="OMP66502.1"/>
    </source>
</evidence>
<dbReference type="GO" id="GO:0008531">
    <property type="term" value="F:riboflavin kinase activity"/>
    <property type="evidence" value="ECO:0007669"/>
    <property type="project" value="UniProtKB-EC"/>
</dbReference>
<dbReference type="SUPFAM" id="SSF82114">
    <property type="entry name" value="Riboflavin kinase-like"/>
    <property type="match status" value="1"/>
</dbReference>
<dbReference type="EMBL" id="MSFI01000020">
    <property type="protein sequence ID" value="OMP66502.1"/>
    <property type="molecule type" value="Genomic_DNA"/>
</dbReference>
<evidence type="ECO:0000256" key="4">
    <source>
        <dbReference type="ARBA" id="ARBA00022679"/>
    </source>
</evidence>
<evidence type="ECO:0000259" key="8">
    <source>
        <dbReference type="SMART" id="SM00904"/>
    </source>
</evidence>
<dbReference type="PANTHER" id="PTHR22749:SF6">
    <property type="entry name" value="RIBOFLAVIN KINASE"/>
    <property type="match status" value="1"/>
</dbReference>
<name>A0A1V2A6K7_9BACI</name>
<dbReference type="RefSeq" id="WP_076766735.1">
    <property type="nucleotide sequence ID" value="NZ_MSFI01000020.1"/>
</dbReference>
<keyword evidence="5" id="KW-0547">Nucleotide-binding</keyword>
<accession>A0A1V2A6K7</accession>
<dbReference type="EC" id="2.7.1.26" evidence="1"/>
<evidence type="ECO:0000313" key="10">
    <source>
        <dbReference type="Proteomes" id="UP000188613"/>
    </source>
</evidence>
<dbReference type="InterPro" id="IPR023468">
    <property type="entry name" value="Riboflavin_kinase"/>
</dbReference>
<evidence type="ECO:0000256" key="7">
    <source>
        <dbReference type="ARBA" id="ARBA00047880"/>
    </source>
</evidence>
<keyword evidence="4" id="KW-0808">Transferase</keyword>